<accession>W6N1V2</accession>
<gene>
    <name evidence="3" type="ORF">CTDIVETGP_0091</name>
</gene>
<evidence type="ECO:0000313" key="4">
    <source>
        <dbReference type="Proteomes" id="UP000019482"/>
    </source>
</evidence>
<evidence type="ECO:0000259" key="2">
    <source>
        <dbReference type="Pfam" id="PF06605"/>
    </source>
</evidence>
<dbReference type="NCBIfam" id="TIGR01665">
    <property type="entry name" value="put_anti_recept"/>
    <property type="match status" value="1"/>
</dbReference>
<evidence type="ECO:0000256" key="1">
    <source>
        <dbReference type="SAM" id="MobiDB-lite"/>
    </source>
</evidence>
<dbReference type="InterPro" id="IPR010572">
    <property type="entry name" value="Tail_dom"/>
</dbReference>
<organism evidence="3 4">
    <name type="scientific">Clostridium tyrobutyricum DIVETGP</name>
    <dbReference type="NCBI Taxonomy" id="1408889"/>
    <lineage>
        <taxon>Bacteria</taxon>
        <taxon>Bacillati</taxon>
        <taxon>Bacillota</taxon>
        <taxon>Clostridia</taxon>
        <taxon>Eubacteriales</taxon>
        <taxon>Clostridiaceae</taxon>
        <taxon>Clostridium</taxon>
    </lineage>
</organism>
<dbReference type="Pfam" id="PF06605">
    <property type="entry name" value="Prophage_tail"/>
    <property type="match status" value="1"/>
</dbReference>
<dbReference type="InterPro" id="IPR007119">
    <property type="entry name" value="Phage_tail_spike_N"/>
</dbReference>
<evidence type="ECO:0000313" key="3">
    <source>
        <dbReference type="EMBL" id="CDL90021.1"/>
    </source>
</evidence>
<proteinExistence type="predicted"/>
<feature type="region of interest" description="Disordered" evidence="1">
    <location>
        <begin position="335"/>
        <end position="363"/>
    </location>
</feature>
<protein>
    <recommendedName>
        <fullName evidence="2">Tail spike domain-containing protein</fullName>
    </recommendedName>
</protein>
<feature type="compositionally biased region" description="Low complexity" evidence="1">
    <location>
        <begin position="349"/>
        <end position="363"/>
    </location>
</feature>
<dbReference type="AlphaFoldDB" id="W6N1V2"/>
<keyword evidence="4" id="KW-1185">Reference proteome</keyword>
<sequence length="636" mass="68615">MSTTESHAEGKYSKKIYCEISAQDDLIKDVVRPTSFSSASLKDVLTSVLAGSDWEVGNVEDFGVKDYKIDDYPTKLKAVIDAVAEYGGELNFEYSMLKSSVTINSQKVSAYKQLGTVTNKLFTYGIDIEGVERTEDVSKLITAVVVVGKSDSDSTPITIANIPVSQLGDLPEGYEKPTAGDWVGSQTAVQNYSPTGKHIFGVYKDNEARSPAELFANALGVLKQYSRPQMTYKVSVALLSELAGYEVQKVAIGDTIVVQDVTLNPALYVSARIRQFNRSISDPTQSSVELGDYIPIVPSINQTVQQLQSTIRDKEETWDTAKTQAEDAIDAANRAEQSASEAGAKADEAQNTAESAQSTATTAQNTADTALDGVGNLDTRVTTVEQKVTDEAIVSTVRTSTEYTNDLGEKVSEEQASQIAQSAENVKIGFNDISDKVVIDNEGLTINDGGLTIKNNAGSNVLTADSTGNLVMSGKLTAGEDDRLELDNGVLKFYRGGVFFQSITANQYPPRYYLSNFKESPTGSLYSVDNYSKGLSFIGKIVTQWFRLAIPSQLPIGTVASFNGLIIDDYAEKQMLGVGAVIATTMAQELSASIVNWSFSGLPSSVYSVDLRLRNITQTTQPARTVDVCVILLGSN</sequence>
<dbReference type="EMBL" id="CBXI010000003">
    <property type="protein sequence ID" value="CDL90021.1"/>
    <property type="molecule type" value="Genomic_DNA"/>
</dbReference>
<feature type="domain" description="Tail spike" evidence="2">
    <location>
        <begin position="28"/>
        <end position="299"/>
    </location>
</feature>
<comment type="caution">
    <text evidence="3">The sequence shown here is derived from an EMBL/GenBank/DDBJ whole genome shotgun (WGS) entry which is preliminary data.</text>
</comment>
<dbReference type="Proteomes" id="UP000019482">
    <property type="component" value="Unassembled WGS sequence"/>
</dbReference>
<name>W6N1V2_CLOTY</name>
<reference evidence="3 4" key="1">
    <citation type="journal article" date="2015" name="Genome Announc.">
        <title>Draft Genome Sequence of Clostridium tyrobutyricum Strain DIVETGP, Isolated from Cow's Milk for Grana Padano Production.</title>
        <authorList>
            <person name="Soggiu A."/>
            <person name="Piras C."/>
            <person name="Gaiarsa S."/>
            <person name="Sassera D."/>
            <person name="Roncada P."/>
            <person name="Bendixen E."/>
            <person name="Brasca M."/>
            <person name="Bonizzi L."/>
        </authorList>
    </citation>
    <scope>NUCLEOTIDE SEQUENCE [LARGE SCALE GENOMIC DNA]</scope>
    <source>
        <strain evidence="3 4">DIVETGP</strain>
    </source>
</reference>